<name>A0A6G1GGA4_9PEZI</name>
<sequence length="684" mass="76932">MRYSPISRSRRTNRWHIKCLIRSVHNHSSPLVDIKNGTFYRSYPASVHPTAGDQVESNIDPTLFSGLNYSIPSFPPERQNWCVLSTSSAARTAFLHVLQGQYVCLPPTARTFPYLSSPEVTAKDSRLRSPSIAIQYVGFDASERNVGHSSLRGAYLSARYEARREVTDFSVRNFLTGDTELNPDETLLAESRPPQELLEDIAERLRLKPLLEMPLSNLSNGQMRRTRVGKALMGRPELLLLDGPFMGLDPRTVVKLSSVLQNLADHRNPRLVLSLRPDDLIPDWVSHVMFVGDDFRVISQGPKEEVFEYIRVQHEAIGRLHPTGVDPKWSQVWEQPSKDPKYDPIPKTSIDGFTLEDTTLAPIGKPLVEMKGVKIKYGDQSTAVLGNWTKKVGGKEREGLWWTVRQGERWGLFGPNGSGKTTVISLITSDHPQTYSAPVQLFGRSRLPSPGQPGISVFDIQSRVGHSSPEVHAFFPRHLSVRRTIESAWADAPLAKPKLSYDRDKRVSSVLRWFQAELNPALEPPAWQQSSDADVGWADEMRFGALSFSAQRVALFLRAIIGRPDLVVLDEAFSGMDEWARGRCLLFLAHGERKIHRRVNRERMMSARAGVDESDLARLGRVTVEGLGAEQGLIVVSHRKEEVPGCVREWMCLREVGEGPPRVGRLKGPLEMGPKKWWDEIWGV</sequence>
<keyword evidence="2" id="KW-0067">ATP-binding</keyword>
<dbReference type="Gene3D" id="3.40.50.300">
    <property type="entry name" value="P-loop containing nucleotide triphosphate hydrolases"/>
    <property type="match status" value="2"/>
</dbReference>
<dbReference type="GeneID" id="54416448"/>
<dbReference type="PANTHER" id="PTHR43514:SF4">
    <property type="entry name" value="ABC TRANSPORTER I FAMILY MEMBER 10"/>
    <property type="match status" value="1"/>
</dbReference>
<dbReference type="GO" id="GO:0016887">
    <property type="term" value="F:ATP hydrolysis activity"/>
    <property type="evidence" value="ECO:0007669"/>
    <property type="project" value="InterPro"/>
</dbReference>
<dbReference type="GO" id="GO:0005524">
    <property type="term" value="F:ATP binding"/>
    <property type="evidence" value="ECO:0007669"/>
    <property type="project" value="UniProtKB-KW"/>
</dbReference>
<dbReference type="EMBL" id="ML975149">
    <property type="protein sequence ID" value="KAF1817135.1"/>
    <property type="molecule type" value="Genomic_DNA"/>
</dbReference>
<evidence type="ECO:0000313" key="5">
    <source>
        <dbReference type="Proteomes" id="UP000504638"/>
    </source>
</evidence>
<evidence type="ECO:0000313" key="6">
    <source>
        <dbReference type="RefSeq" id="XP_033538766.1"/>
    </source>
</evidence>
<dbReference type="AlphaFoldDB" id="A0A6G1GGA4"/>
<organism evidence="4">
    <name type="scientific">Eremomyces bilateralis CBS 781.70</name>
    <dbReference type="NCBI Taxonomy" id="1392243"/>
    <lineage>
        <taxon>Eukaryota</taxon>
        <taxon>Fungi</taxon>
        <taxon>Dikarya</taxon>
        <taxon>Ascomycota</taxon>
        <taxon>Pezizomycotina</taxon>
        <taxon>Dothideomycetes</taxon>
        <taxon>Dothideomycetes incertae sedis</taxon>
        <taxon>Eremomycetales</taxon>
        <taxon>Eremomycetaceae</taxon>
        <taxon>Eremomyces</taxon>
    </lineage>
</organism>
<dbReference type="SMART" id="SM00382">
    <property type="entry name" value="AAA"/>
    <property type="match status" value="2"/>
</dbReference>
<reference evidence="6" key="3">
    <citation type="submission" date="2025-04" db="UniProtKB">
        <authorList>
            <consortium name="RefSeq"/>
        </authorList>
    </citation>
    <scope>IDENTIFICATION</scope>
    <source>
        <strain evidence="6">CBS 781.70</strain>
    </source>
</reference>
<dbReference type="Pfam" id="PF00005">
    <property type="entry name" value="ABC_tran"/>
    <property type="match status" value="2"/>
</dbReference>
<keyword evidence="5" id="KW-1185">Reference proteome</keyword>
<dbReference type="Proteomes" id="UP000504638">
    <property type="component" value="Unplaced"/>
</dbReference>
<dbReference type="RefSeq" id="XP_033538766.1">
    <property type="nucleotide sequence ID" value="XM_033675878.1"/>
</dbReference>
<gene>
    <name evidence="4 6" type="ORF">P152DRAFT_387226</name>
</gene>
<dbReference type="OrthoDB" id="10255969at2759"/>
<dbReference type="SUPFAM" id="SSF52540">
    <property type="entry name" value="P-loop containing nucleoside triphosphate hydrolases"/>
    <property type="match status" value="2"/>
</dbReference>
<feature type="domain" description="ABC transporter" evidence="3">
    <location>
        <begin position="375"/>
        <end position="644"/>
    </location>
</feature>
<accession>A0A6G1GGA4</accession>
<dbReference type="InterPro" id="IPR003593">
    <property type="entry name" value="AAA+_ATPase"/>
</dbReference>
<dbReference type="InterPro" id="IPR050334">
    <property type="entry name" value="Molybdenum_import_ModC"/>
</dbReference>
<dbReference type="PANTHER" id="PTHR43514">
    <property type="entry name" value="ABC TRANSPORTER I FAMILY MEMBER 10"/>
    <property type="match status" value="1"/>
</dbReference>
<evidence type="ECO:0000313" key="4">
    <source>
        <dbReference type="EMBL" id="KAF1817135.1"/>
    </source>
</evidence>
<dbReference type="InterPro" id="IPR027417">
    <property type="entry name" value="P-loop_NTPase"/>
</dbReference>
<keyword evidence="1" id="KW-0547">Nucleotide-binding</keyword>
<proteinExistence type="predicted"/>
<reference evidence="4 6" key="1">
    <citation type="submission" date="2020-01" db="EMBL/GenBank/DDBJ databases">
        <authorList>
            <consortium name="DOE Joint Genome Institute"/>
            <person name="Haridas S."/>
            <person name="Albert R."/>
            <person name="Binder M."/>
            <person name="Bloem J."/>
            <person name="Labutti K."/>
            <person name="Salamov A."/>
            <person name="Andreopoulos B."/>
            <person name="Baker S.E."/>
            <person name="Barry K."/>
            <person name="Bills G."/>
            <person name="Bluhm B.H."/>
            <person name="Cannon C."/>
            <person name="Castanera R."/>
            <person name="Culley D.E."/>
            <person name="Daum C."/>
            <person name="Ezra D."/>
            <person name="Gonzalez J.B."/>
            <person name="Henrissat B."/>
            <person name="Kuo A."/>
            <person name="Liang C."/>
            <person name="Lipzen A."/>
            <person name="Lutzoni F."/>
            <person name="Magnuson J."/>
            <person name="Mondo S."/>
            <person name="Nolan M."/>
            <person name="Ohm R."/>
            <person name="Pangilinan J."/>
            <person name="Park H.-J."/>
            <person name="Ramirez L."/>
            <person name="Alfaro M."/>
            <person name="Sun H."/>
            <person name="Tritt A."/>
            <person name="Yoshinaga Y."/>
            <person name="Zwiers L.-H."/>
            <person name="Turgeon B.G."/>
            <person name="Goodwin S.B."/>
            <person name="Spatafora J.W."/>
            <person name="Crous P.W."/>
            <person name="Grigoriev I.V."/>
        </authorList>
    </citation>
    <scope>NUCLEOTIDE SEQUENCE</scope>
    <source>
        <strain evidence="4 6">CBS 781.70</strain>
    </source>
</reference>
<dbReference type="GO" id="GO:0005739">
    <property type="term" value="C:mitochondrion"/>
    <property type="evidence" value="ECO:0007669"/>
    <property type="project" value="TreeGrafter"/>
</dbReference>
<feature type="domain" description="ABC transporter" evidence="3">
    <location>
        <begin position="84"/>
        <end position="319"/>
    </location>
</feature>
<protein>
    <submittedName>
        <fullName evidence="4 6">ABC transporter domain-containing protein</fullName>
    </submittedName>
</protein>
<evidence type="ECO:0000259" key="3">
    <source>
        <dbReference type="PROSITE" id="PS50893"/>
    </source>
</evidence>
<reference evidence="6" key="2">
    <citation type="submission" date="2020-04" db="EMBL/GenBank/DDBJ databases">
        <authorList>
            <consortium name="NCBI Genome Project"/>
        </authorList>
    </citation>
    <scope>NUCLEOTIDE SEQUENCE</scope>
    <source>
        <strain evidence="6">CBS 781.70</strain>
    </source>
</reference>
<evidence type="ECO:0000256" key="2">
    <source>
        <dbReference type="ARBA" id="ARBA00022840"/>
    </source>
</evidence>
<evidence type="ECO:0000256" key="1">
    <source>
        <dbReference type="ARBA" id="ARBA00022741"/>
    </source>
</evidence>
<dbReference type="PROSITE" id="PS50893">
    <property type="entry name" value="ABC_TRANSPORTER_2"/>
    <property type="match status" value="2"/>
</dbReference>
<dbReference type="InterPro" id="IPR003439">
    <property type="entry name" value="ABC_transporter-like_ATP-bd"/>
</dbReference>